<sequence length="138" mass="15621">MVIQRWQSVLLFLAGLSMCLFAFLPLCDIIDKDMLTIVKPINVLPVFIVSLLTGLLLFIAVFLFRVTHLQKQLSLAGIILNICVCAATVLYICNIDAQLGIIWNWSLCLPPVALVLTIWAIARIRHDENILKSYDRIR</sequence>
<protein>
    <submittedName>
        <fullName evidence="2">DUF4293 domain-containing protein</fullName>
    </submittedName>
</protein>
<feature type="transmembrane region" description="Helical" evidence="1">
    <location>
        <begin position="73"/>
        <end position="95"/>
    </location>
</feature>
<gene>
    <name evidence="2" type="ORF">AAK873_01225</name>
</gene>
<dbReference type="Pfam" id="PF14126">
    <property type="entry name" value="DUF4293"/>
    <property type="match status" value="1"/>
</dbReference>
<reference evidence="2 3" key="1">
    <citation type="submission" date="2024-03" db="EMBL/GenBank/DDBJ databases">
        <title>Mouse gut bacterial collection (mGBC) of GemPharmatech.</title>
        <authorList>
            <person name="He Y."/>
            <person name="Dong L."/>
            <person name="Wu D."/>
            <person name="Gao X."/>
            <person name="Lin Z."/>
        </authorList>
    </citation>
    <scope>NUCLEOTIDE SEQUENCE [LARGE SCALE GENOMIC DNA]</scope>
    <source>
        <strain evidence="2 3">54-13</strain>
    </source>
</reference>
<feature type="transmembrane region" description="Helical" evidence="1">
    <location>
        <begin position="101"/>
        <end position="122"/>
    </location>
</feature>
<keyword evidence="1" id="KW-0812">Transmembrane</keyword>
<accession>A0ABV4CS72</accession>
<dbReference type="InterPro" id="IPR025635">
    <property type="entry name" value="DUF4293"/>
</dbReference>
<comment type="caution">
    <text evidence="2">The sequence shown here is derived from an EMBL/GenBank/DDBJ whole genome shotgun (WGS) entry which is preliminary data.</text>
</comment>
<evidence type="ECO:0000313" key="3">
    <source>
        <dbReference type="Proteomes" id="UP001565200"/>
    </source>
</evidence>
<evidence type="ECO:0000256" key="1">
    <source>
        <dbReference type="SAM" id="Phobius"/>
    </source>
</evidence>
<dbReference type="RefSeq" id="WP_121699006.1">
    <property type="nucleotide sequence ID" value="NZ_JBCLPP010000002.1"/>
</dbReference>
<name>A0ABV4CS72_9BACT</name>
<keyword evidence="1" id="KW-0472">Membrane</keyword>
<keyword evidence="1" id="KW-1133">Transmembrane helix</keyword>
<dbReference type="EMBL" id="JBCLPP010000002">
    <property type="protein sequence ID" value="MEY8244234.1"/>
    <property type="molecule type" value="Genomic_DNA"/>
</dbReference>
<evidence type="ECO:0000313" key="2">
    <source>
        <dbReference type="EMBL" id="MEY8244234.1"/>
    </source>
</evidence>
<dbReference type="Proteomes" id="UP001565200">
    <property type="component" value="Unassembled WGS sequence"/>
</dbReference>
<feature type="transmembrane region" description="Helical" evidence="1">
    <location>
        <begin position="43"/>
        <end position="66"/>
    </location>
</feature>
<proteinExistence type="predicted"/>
<organism evidence="2 3">
    <name type="scientific">Heminiphilus faecis</name>
    <dbReference type="NCBI Taxonomy" id="2601703"/>
    <lineage>
        <taxon>Bacteria</taxon>
        <taxon>Pseudomonadati</taxon>
        <taxon>Bacteroidota</taxon>
        <taxon>Bacteroidia</taxon>
        <taxon>Bacteroidales</taxon>
        <taxon>Muribaculaceae</taxon>
        <taxon>Heminiphilus</taxon>
    </lineage>
</organism>
<keyword evidence="3" id="KW-1185">Reference proteome</keyword>